<organism evidence="4 5">
    <name type="scientific">Pichia sorbitophila (strain ATCC MYA-4447 / BCRC 22081 / CBS 7064 / NBRC 10061 / NRRL Y-12695)</name>
    <name type="common">Hybrid yeast</name>
    <dbReference type="NCBI Taxonomy" id="559304"/>
    <lineage>
        <taxon>Eukaryota</taxon>
        <taxon>Fungi</taxon>
        <taxon>Dikarya</taxon>
        <taxon>Ascomycota</taxon>
        <taxon>Saccharomycotina</taxon>
        <taxon>Pichiomycetes</taxon>
        <taxon>Debaryomycetaceae</taxon>
        <taxon>Millerozyma</taxon>
    </lineage>
</organism>
<dbReference type="PRINTS" id="PR00625">
    <property type="entry name" value="JDOMAIN"/>
</dbReference>
<evidence type="ECO:0000256" key="1">
    <source>
        <dbReference type="SAM" id="MobiDB-lite"/>
    </source>
</evidence>
<dbReference type="InterPro" id="IPR001623">
    <property type="entry name" value="DnaJ_domain"/>
</dbReference>
<feature type="region of interest" description="Disordered" evidence="1">
    <location>
        <begin position="116"/>
        <end position="197"/>
    </location>
</feature>
<dbReference type="FunCoup" id="G8YH56">
    <property type="interactions" value="317"/>
</dbReference>
<dbReference type="PANTHER" id="PTHR45006">
    <property type="entry name" value="DNAJ-LIKE PROTEIN 1"/>
    <property type="match status" value="1"/>
</dbReference>
<dbReference type="GO" id="GO:0016558">
    <property type="term" value="P:protein import into peroxisome matrix"/>
    <property type="evidence" value="ECO:0007669"/>
    <property type="project" value="TreeGrafter"/>
</dbReference>
<dbReference type="GO" id="GO:0005829">
    <property type="term" value="C:cytosol"/>
    <property type="evidence" value="ECO:0007669"/>
    <property type="project" value="TreeGrafter"/>
</dbReference>
<dbReference type="SMART" id="SM00271">
    <property type="entry name" value="DnaJ"/>
    <property type="match status" value="1"/>
</dbReference>
<sequence>MVKDTTYYDILGVEPSATDIELKKAYRKQAIRLHPDKNGNDPNAAAKFQELGEAYGVLQNKETRALYDEVGVDGLKNDARGTDAADIDPSEFFNTVFGGESFRDWIGELSMLKEMSQTAEVLSEEDQTDGSGKPEGSEQTEAQTDSTDVARREDGKEGAVSPGQDQAALEAHSKKKKGMTSEQKEKIMQMHEENKRAEEERVNDLAEKLLSRIQKYESCVTNTEALNHFKQQLNEELEDLKIESFGIELLHLIGKIYVNQARATINACKTYGFSKIYSSVKNKTNTFKNGFSILKAVLDAQSSAQLMVKEQEELQNAMANGVELTNEQKAKQAEMERLITGKILAAAWASTKFEVNGILNKVCNKVLNDKSLKKKERIIRSNALLYFGETMLQKERSPEEAEEARIFEEMMADATAKKSSKKKAKMSTKNVDNIFDKLDENDSE</sequence>
<proteinExistence type="predicted"/>
<name>G8YH56_PICSO</name>
<dbReference type="SUPFAM" id="SSF46565">
    <property type="entry name" value="Chaperone J-domain"/>
    <property type="match status" value="1"/>
</dbReference>
<dbReference type="InParanoid" id="G8YH56"/>
<dbReference type="InterPro" id="IPR036869">
    <property type="entry name" value="J_dom_sf"/>
</dbReference>
<dbReference type="AlphaFoldDB" id="G8YH56"/>
<gene>
    <name evidence="4" type="primary">Piso0_003086</name>
    <name evidence="3" type="ORF">GNLVRS01_PISO0G04582g</name>
    <name evidence="4" type="ORF">GNLVRS01_PISO0H04583g</name>
</gene>
<feature type="domain" description="J" evidence="2">
    <location>
        <begin position="6"/>
        <end position="71"/>
    </location>
</feature>
<dbReference type="EMBL" id="FO082053">
    <property type="protein sequence ID" value="CCE79993.1"/>
    <property type="molecule type" value="Genomic_DNA"/>
</dbReference>
<dbReference type="Proteomes" id="UP000005222">
    <property type="component" value="Chromosome G"/>
</dbReference>
<dbReference type="Pfam" id="PF00226">
    <property type="entry name" value="DnaJ"/>
    <property type="match status" value="1"/>
</dbReference>
<dbReference type="Gene3D" id="1.10.287.110">
    <property type="entry name" value="DnaJ domain"/>
    <property type="match status" value="1"/>
</dbReference>
<dbReference type="CDD" id="cd06257">
    <property type="entry name" value="DnaJ"/>
    <property type="match status" value="1"/>
</dbReference>
<dbReference type="STRING" id="559304.G8YH56"/>
<reference evidence="5" key="2">
    <citation type="journal article" date="2012" name="G3 (Bethesda)">
        <title>Pichia sorbitophila, an interspecies yeast hybrid reveals early steps of genome resolution following polyploidization.</title>
        <authorList>
            <person name="Leh Louis V."/>
            <person name="Despons L."/>
            <person name="Friedrich A."/>
            <person name="Martin T."/>
            <person name="Durrens P."/>
            <person name="Casaregola S."/>
            <person name="Neuveglise C."/>
            <person name="Fairhead C."/>
            <person name="Marck C."/>
            <person name="Cruz J.A."/>
            <person name="Straub M.L."/>
            <person name="Kugler V."/>
            <person name="Sacerdot C."/>
            <person name="Uzunov Z."/>
            <person name="Thierry A."/>
            <person name="Weiss S."/>
            <person name="Bleykasten C."/>
            <person name="De Montigny J."/>
            <person name="Jacques N."/>
            <person name="Jung P."/>
            <person name="Lemaire M."/>
            <person name="Mallet S."/>
            <person name="Morel G."/>
            <person name="Richard G.F."/>
            <person name="Sarkar A."/>
            <person name="Savel G."/>
            <person name="Schacherer J."/>
            <person name="Seret M.L."/>
            <person name="Talla E."/>
            <person name="Samson G."/>
            <person name="Jubin C."/>
            <person name="Poulain J."/>
            <person name="Vacherie B."/>
            <person name="Barbe V."/>
            <person name="Pelletier E."/>
            <person name="Sherman D.J."/>
            <person name="Westhof E."/>
            <person name="Weissenbach J."/>
            <person name="Baret P.V."/>
            <person name="Wincker P."/>
            <person name="Gaillardin C."/>
            <person name="Dujon B."/>
            <person name="Souciet J.L."/>
        </authorList>
    </citation>
    <scope>NUCLEOTIDE SEQUENCE [LARGE SCALE GENOMIC DNA]</scope>
    <source>
        <strain evidence="5">ATCC MYA-4447 / BCRC 22081 / CBS 7064 / NBRC 10061 / NRRL Y-12695</strain>
    </source>
</reference>
<dbReference type="PANTHER" id="PTHR45006:SF1">
    <property type="entry name" value="DNAJ-LIKE PROTEIN 1"/>
    <property type="match status" value="1"/>
</dbReference>
<protein>
    <submittedName>
        <fullName evidence="4">Piso0_003086 protein</fullName>
    </submittedName>
</protein>
<dbReference type="OrthoDB" id="552049at2759"/>
<reference evidence="4" key="1">
    <citation type="submission" date="2011-10" db="EMBL/GenBank/DDBJ databases">
        <authorList>
            <person name="Genoscope - CEA"/>
        </authorList>
    </citation>
    <scope>NUCLEOTIDE SEQUENCE</scope>
</reference>
<dbReference type="eggNOG" id="KOG0691">
    <property type="taxonomic scope" value="Eukaryota"/>
</dbReference>
<dbReference type="EMBL" id="FO082052">
    <property type="protein sequence ID" value="CCE80758.1"/>
    <property type="molecule type" value="Genomic_DNA"/>
</dbReference>
<evidence type="ECO:0000259" key="2">
    <source>
        <dbReference type="PROSITE" id="PS50076"/>
    </source>
</evidence>
<feature type="compositionally biased region" description="Basic and acidic residues" evidence="1">
    <location>
        <begin position="148"/>
        <end position="157"/>
    </location>
</feature>
<dbReference type="PROSITE" id="PS50076">
    <property type="entry name" value="DNAJ_2"/>
    <property type="match status" value="1"/>
</dbReference>
<feature type="compositionally biased region" description="Basic and acidic residues" evidence="1">
    <location>
        <begin position="182"/>
        <end position="197"/>
    </location>
</feature>
<dbReference type="HOGENOM" id="CLU_025145_3_1_1"/>
<evidence type="ECO:0000313" key="3">
    <source>
        <dbReference type="EMBL" id="CCE79993.1"/>
    </source>
</evidence>
<dbReference type="Pfam" id="PF14308">
    <property type="entry name" value="DnaJ-X"/>
    <property type="match status" value="1"/>
</dbReference>
<keyword evidence="5" id="KW-1185">Reference proteome</keyword>
<dbReference type="Proteomes" id="UP000005222">
    <property type="component" value="Chromosome H"/>
</dbReference>
<evidence type="ECO:0000313" key="5">
    <source>
        <dbReference type="Proteomes" id="UP000005222"/>
    </source>
</evidence>
<accession>G8YH56</accession>
<feature type="compositionally biased region" description="Polar residues" evidence="1">
    <location>
        <begin position="137"/>
        <end position="147"/>
    </location>
</feature>
<dbReference type="InterPro" id="IPR052814">
    <property type="entry name" value="Peroxisomal_DnaJ"/>
</dbReference>
<dbReference type="InterPro" id="IPR026894">
    <property type="entry name" value="DnaJ_X"/>
</dbReference>
<evidence type="ECO:0000313" key="4">
    <source>
        <dbReference type="EMBL" id="CCE80758.1"/>
    </source>
</evidence>